<dbReference type="GO" id="GO:0007091">
    <property type="term" value="P:metaphase/anaphase transition of mitotic cell cycle"/>
    <property type="evidence" value="ECO:0007669"/>
    <property type="project" value="TreeGrafter"/>
</dbReference>
<dbReference type="OrthoDB" id="329563at2759"/>
<dbReference type="PROSITE" id="PS50005">
    <property type="entry name" value="TPR"/>
    <property type="match status" value="6"/>
</dbReference>
<dbReference type="SMART" id="SM00028">
    <property type="entry name" value="TPR"/>
    <property type="match status" value="8"/>
</dbReference>
<dbReference type="RefSeq" id="XP_030993801.1">
    <property type="nucleotide sequence ID" value="XM_031141923.1"/>
</dbReference>
<feature type="repeat" description="TPR" evidence="3">
    <location>
        <begin position="778"/>
        <end position="811"/>
    </location>
</feature>
<dbReference type="GO" id="GO:0016567">
    <property type="term" value="P:protein ubiquitination"/>
    <property type="evidence" value="ECO:0007669"/>
    <property type="project" value="TreeGrafter"/>
</dbReference>
<dbReference type="GO" id="GO:0031145">
    <property type="term" value="P:anaphase-promoting complex-dependent catabolic process"/>
    <property type="evidence" value="ECO:0007669"/>
    <property type="project" value="TreeGrafter"/>
</dbReference>
<dbReference type="Gene3D" id="1.25.40.10">
    <property type="entry name" value="Tetratricopeptide repeat domain"/>
    <property type="match status" value="4"/>
</dbReference>
<dbReference type="InterPro" id="IPR011990">
    <property type="entry name" value="TPR-like_helical_dom_sf"/>
</dbReference>
<feature type="region of interest" description="Disordered" evidence="4">
    <location>
        <begin position="433"/>
        <end position="470"/>
    </location>
</feature>
<evidence type="ECO:0000256" key="4">
    <source>
        <dbReference type="SAM" id="MobiDB-lite"/>
    </source>
</evidence>
<dbReference type="GeneID" id="41974652"/>
<dbReference type="GO" id="GO:0005737">
    <property type="term" value="C:cytoplasm"/>
    <property type="evidence" value="ECO:0007669"/>
    <property type="project" value="TreeGrafter"/>
</dbReference>
<dbReference type="PANTHER" id="PTHR12558">
    <property type="entry name" value="CELL DIVISION CYCLE 16,23,27"/>
    <property type="match status" value="1"/>
</dbReference>
<feature type="repeat" description="TPR" evidence="3">
    <location>
        <begin position="642"/>
        <end position="675"/>
    </location>
</feature>
<dbReference type="InParanoid" id="A0A507B632"/>
<name>A0A507B632_9PEZI</name>
<feature type="compositionally biased region" description="Basic and acidic residues" evidence="4">
    <location>
        <begin position="456"/>
        <end position="470"/>
    </location>
</feature>
<proteinExistence type="inferred from homology"/>
<comment type="caution">
    <text evidence="5">The sequence shown here is derived from an EMBL/GenBank/DDBJ whole genome shotgun (WGS) entry which is preliminary data.</text>
</comment>
<dbReference type="STRING" id="1093900.A0A507B632"/>
<evidence type="ECO:0000256" key="2">
    <source>
        <dbReference type="ARBA" id="ARBA00038210"/>
    </source>
</evidence>
<feature type="region of interest" description="Disordered" evidence="4">
    <location>
        <begin position="270"/>
        <end position="398"/>
    </location>
</feature>
<dbReference type="PANTHER" id="PTHR12558:SF13">
    <property type="entry name" value="CELL DIVISION CYCLE PROTEIN 27 HOMOLOG"/>
    <property type="match status" value="1"/>
</dbReference>
<keyword evidence="6" id="KW-1185">Reference proteome</keyword>
<organism evidence="5 6">
    <name type="scientific">Thyridium curvatum</name>
    <dbReference type="NCBI Taxonomy" id="1093900"/>
    <lineage>
        <taxon>Eukaryota</taxon>
        <taxon>Fungi</taxon>
        <taxon>Dikarya</taxon>
        <taxon>Ascomycota</taxon>
        <taxon>Pezizomycotina</taxon>
        <taxon>Sordariomycetes</taxon>
        <taxon>Sordariomycetidae</taxon>
        <taxon>Thyridiales</taxon>
        <taxon>Thyridiaceae</taxon>
        <taxon>Thyridium</taxon>
    </lineage>
</organism>
<evidence type="ECO:0000256" key="3">
    <source>
        <dbReference type="PROSITE-ProRule" id="PRU00339"/>
    </source>
</evidence>
<protein>
    <submittedName>
        <fullName evidence="5">Uncharacterized protein</fullName>
    </submittedName>
</protein>
<keyword evidence="1 3" id="KW-0802">TPR repeat</keyword>
<evidence type="ECO:0000313" key="6">
    <source>
        <dbReference type="Proteomes" id="UP000319257"/>
    </source>
</evidence>
<dbReference type="InterPro" id="IPR019734">
    <property type="entry name" value="TPR_rpt"/>
</dbReference>
<dbReference type="SUPFAM" id="SSF48452">
    <property type="entry name" value="TPR-like"/>
    <property type="match status" value="3"/>
</dbReference>
<feature type="repeat" description="TPR" evidence="3">
    <location>
        <begin position="676"/>
        <end position="709"/>
    </location>
</feature>
<evidence type="ECO:0000256" key="1">
    <source>
        <dbReference type="ARBA" id="ARBA00022803"/>
    </source>
</evidence>
<feature type="compositionally biased region" description="Low complexity" evidence="4">
    <location>
        <begin position="441"/>
        <end position="453"/>
    </location>
</feature>
<reference evidence="5 6" key="1">
    <citation type="submission" date="2019-06" db="EMBL/GenBank/DDBJ databases">
        <title>Draft genome sequence of the filamentous fungus Phialemoniopsis curvata isolated from diesel fuel.</title>
        <authorList>
            <person name="Varaljay V.A."/>
            <person name="Lyon W.J."/>
            <person name="Crouch A.L."/>
            <person name="Drake C.E."/>
            <person name="Hollomon J.M."/>
            <person name="Nadeau L.J."/>
            <person name="Nunn H.S."/>
            <person name="Stevenson B.S."/>
            <person name="Bojanowski C.L."/>
            <person name="Crookes-Goodson W.J."/>
        </authorList>
    </citation>
    <scope>NUCLEOTIDE SEQUENCE [LARGE SCALE GENOMIC DNA]</scope>
    <source>
        <strain evidence="5 6">D216</strain>
    </source>
</reference>
<feature type="repeat" description="TPR" evidence="3">
    <location>
        <begin position="710"/>
        <end position="743"/>
    </location>
</feature>
<feature type="repeat" description="TPR" evidence="3">
    <location>
        <begin position="127"/>
        <end position="160"/>
    </location>
</feature>
<dbReference type="Pfam" id="PF12895">
    <property type="entry name" value="ANAPC3"/>
    <property type="match status" value="1"/>
</dbReference>
<dbReference type="Pfam" id="PF13181">
    <property type="entry name" value="TPR_8"/>
    <property type="match status" value="2"/>
</dbReference>
<feature type="region of interest" description="Disordered" evidence="4">
    <location>
        <begin position="475"/>
        <end position="494"/>
    </location>
</feature>
<dbReference type="AlphaFoldDB" id="A0A507B632"/>
<dbReference type="Pfam" id="PF00515">
    <property type="entry name" value="TPR_1"/>
    <property type="match status" value="1"/>
</dbReference>
<feature type="region of interest" description="Disordered" evidence="4">
    <location>
        <begin position="212"/>
        <end position="242"/>
    </location>
</feature>
<dbReference type="Proteomes" id="UP000319257">
    <property type="component" value="Unassembled WGS sequence"/>
</dbReference>
<dbReference type="EMBL" id="SKBQ01000043">
    <property type="protein sequence ID" value="TPX12090.1"/>
    <property type="molecule type" value="Genomic_DNA"/>
</dbReference>
<comment type="similarity">
    <text evidence="2">Belongs to the APC3/CDC27 family.</text>
</comment>
<gene>
    <name evidence="5" type="ORF">E0L32_007205</name>
</gene>
<accession>A0A507B632</accession>
<dbReference type="PROSITE" id="PS50293">
    <property type="entry name" value="TPR_REGION"/>
    <property type="match status" value="1"/>
</dbReference>
<sequence>MAPNSAAVTGVLRQAVYYHLDNTSYDNALFFAERLAAHDSRSGESAFLLALSHYRLGDFRSASEISKHAGYRGIHLGCAYVFALSALALERYRDGISALEKSKGLWLNRASFGKHTSSVRSLYPDAATVYCLLGKLYRAMDDRNKAVACFEESLKLNPFMWDAFTSICDMGAAVRVPNVFRVGEQLIRNFDYDHGDTALDQKDSAPLSALEPLHRKTASRPAVQDMTDPFDSNRPAAFSDAPSLSNLMSLDTEENDFMSRITAARLRNAANHNHNPSPPPPDGTETPSGPSLNAEGANGRSAAPQEPPQAPSRRTRSVQTTDQAFTDAVPRMGYRLGARRRDNKTLDNEQSAAPEQAPSLLRTAASTLSGIDRKRTVSGHPVQARQNQADEAGAPQRRSARLNMFKPSITKNNSGAATIGAAASRELKKARPPIPRVMRPGSSGSTVGRVVSGNRKPLEDNTMDVDHNEAPRVREVPSHLGQSQAPKPSENDAAKTEEALRWIMDLMKKLASGYQHLSQFRCQEAIQCYNSLPRAHSDTPWVLAQMGRAAYEQAAYPEAEKHFRRVRVLAPSRLEDMEVYSTILWHLKRETDLSYLSHELVDSAWLSPQAWCALGNAWSLAQDHEQALRCFKRATQLNPKFAYAYTLQGHEHVSNEEYDKALTAYRHALAADRRHYNAYYGIGKVYEKLGNYEKAYTHYLTASNIHPTNAVLICCIGTILEKQKNPTQALRYFSKATDLAPRAAQTRFKKARALLILGQAEAAKEELMILKDLAPDEAQVHFLLGKLFKSLNDKQSAVRHFTVALSLDPKASSKIKEAIESLEDDDGYDDSMMH</sequence>
<dbReference type="FunCoup" id="A0A507B632">
    <property type="interactions" value="816"/>
</dbReference>
<evidence type="ECO:0000313" key="5">
    <source>
        <dbReference type="EMBL" id="TPX12090.1"/>
    </source>
</evidence>
<dbReference type="GO" id="GO:0005680">
    <property type="term" value="C:anaphase-promoting complex"/>
    <property type="evidence" value="ECO:0007669"/>
    <property type="project" value="TreeGrafter"/>
</dbReference>
<dbReference type="GO" id="GO:0051301">
    <property type="term" value="P:cell division"/>
    <property type="evidence" value="ECO:0007669"/>
    <property type="project" value="TreeGrafter"/>
</dbReference>
<dbReference type="Pfam" id="PF13432">
    <property type="entry name" value="TPR_16"/>
    <property type="match status" value="2"/>
</dbReference>
<feature type="repeat" description="TPR" evidence="3">
    <location>
        <begin position="608"/>
        <end position="641"/>
    </location>
</feature>